<keyword evidence="10 12" id="KW-0496">Mitochondrion</keyword>
<feature type="transmembrane region" description="Helical" evidence="13">
    <location>
        <begin position="6"/>
        <end position="29"/>
    </location>
</feature>
<evidence type="ECO:0000313" key="14">
    <source>
        <dbReference type="EMBL" id="AML26428.1"/>
    </source>
</evidence>
<dbReference type="GO" id="GO:0015078">
    <property type="term" value="F:proton transmembrane transporter activity"/>
    <property type="evidence" value="ECO:0007669"/>
    <property type="project" value="InterPro"/>
</dbReference>
<dbReference type="EMBL" id="KT696234">
    <property type="protein sequence ID" value="AML26428.1"/>
    <property type="molecule type" value="Genomic_DNA"/>
</dbReference>
<protein>
    <recommendedName>
        <fullName evidence="12">ATP synthase complex subunit 8</fullName>
    </recommendedName>
</protein>
<evidence type="ECO:0000256" key="10">
    <source>
        <dbReference type="ARBA" id="ARBA00023128"/>
    </source>
</evidence>
<evidence type="ECO:0000256" key="4">
    <source>
        <dbReference type="ARBA" id="ARBA00022448"/>
    </source>
</evidence>
<evidence type="ECO:0000256" key="2">
    <source>
        <dbReference type="ARBA" id="ARBA00008892"/>
    </source>
</evidence>
<comment type="subcellular location">
    <subcellularLocation>
        <location evidence="1 12">Mitochondrion membrane</location>
        <topology evidence="1 12">Single-pass membrane protein</topology>
    </subcellularLocation>
</comment>
<sequence length="52" mass="6427">MPQMSPLNWMSLFITFTIIFIMFNVMNYFSFKYQPIKKKTTNLNSIKINWKW</sequence>
<keyword evidence="8 13" id="KW-1133">Transmembrane helix</keyword>
<dbReference type="Pfam" id="PF00895">
    <property type="entry name" value="ATP-synt_8"/>
    <property type="match status" value="1"/>
</dbReference>
<keyword evidence="9 12" id="KW-0406">Ion transport</keyword>
<keyword evidence="11 13" id="KW-0472">Membrane</keyword>
<evidence type="ECO:0000256" key="5">
    <source>
        <dbReference type="ARBA" id="ARBA00022547"/>
    </source>
</evidence>
<organism evidence="14">
    <name type="scientific">Staphylinidae sp. BMNH 1274642</name>
    <dbReference type="NCBI Taxonomy" id="1796583"/>
    <lineage>
        <taxon>Eukaryota</taxon>
        <taxon>Metazoa</taxon>
        <taxon>Ecdysozoa</taxon>
        <taxon>Arthropoda</taxon>
        <taxon>Hexapoda</taxon>
        <taxon>Insecta</taxon>
        <taxon>Pterygota</taxon>
        <taxon>Neoptera</taxon>
        <taxon>Endopterygota</taxon>
        <taxon>Coleoptera</taxon>
        <taxon>Polyphaga</taxon>
        <taxon>Staphyliniformia</taxon>
        <taxon>Staphylinidae</taxon>
    </lineage>
</organism>
<evidence type="ECO:0000256" key="6">
    <source>
        <dbReference type="ARBA" id="ARBA00022692"/>
    </source>
</evidence>
<accession>A0A126TFU4</accession>
<geneLocation type="mitochondrion" evidence="14"/>
<dbReference type="GO" id="GO:0045259">
    <property type="term" value="C:proton-transporting ATP synthase complex"/>
    <property type="evidence" value="ECO:0007669"/>
    <property type="project" value="UniProtKB-KW"/>
</dbReference>
<dbReference type="GO" id="GO:0015986">
    <property type="term" value="P:proton motive force-driven ATP synthesis"/>
    <property type="evidence" value="ECO:0007669"/>
    <property type="project" value="InterPro"/>
</dbReference>
<evidence type="ECO:0000256" key="1">
    <source>
        <dbReference type="ARBA" id="ARBA00004304"/>
    </source>
</evidence>
<name>A0A126TFU4_9COLE</name>
<comment type="similarity">
    <text evidence="2 12">Belongs to the ATPase protein 8 family.</text>
</comment>
<evidence type="ECO:0000256" key="8">
    <source>
        <dbReference type="ARBA" id="ARBA00022989"/>
    </source>
</evidence>
<reference evidence="14" key="1">
    <citation type="submission" date="2015-09" db="EMBL/GenBank/DDBJ databases">
        <title>Capturing the unknown biodiversity of arthropods in tropical forests using metagenomics.</title>
        <authorList>
            <person name="Andujar C."/>
            <person name="Creedy T.J."/>
            <person name="Garner B."/>
            <person name="Canty R."/>
            <person name="Warner H.B."/>
            <person name="Lipecki J."/>
            <person name="Crampton-Platt A."/>
            <person name="Gabrielli M."/>
            <person name="Croydon-Veleslavov I.A."/>
            <person name="Lim J.L."/>
            <person name="Linard B."/>
            <person name="Vogler A."/>
        </authorList>
    </citation>
    <scope>NUCLEOTIDE SEQUENCE</scope>
</reference>
<dbReference type="InterPro" id="IPR001421">
    <property type="entry name" value="ATP8_metazoa"/>
</dbReference>
<evidence type="ECO:0000256" key="11">
    <source>
        <dbReference type="ARBA" id="ARBA00023136"/>
    </source>
</evidence>
<evidence type="ECO:0000256" key="7">
    <source>
        <dbReference type="ARBA" id="ARBA00022781"/>
    </source>
</evidence>
<evidence type="ECO:0000256" key="12">
    <source>
        <dbReference type="RuleBase" id="RU003661"/>
    </source>
</evidence>
<comment type="subunit">
    <text evidence="3">F-type ATPases have 2 components, CF(1) - the catalytic core - and CF(0) - the membrane proton channel.</text>
</comment>
<evidence type="ECO:0000256" key="13">
    <source>
        <dbReference type="SAM" id="Phobius"/>
    </source>
</evidence>
<evidence type="ECO:0000256" key="3">
    <source>
        <dbReference type="ARBA" id="ARBA00011291"/>
    </source>
</evidence>
<gene>
    <name evidence="14" type="primary">ATP8</name>
</gene>
<keyword evidence="7 12" id="KW-0375">Hydrogen ion transport</keyword>
<keyword evidence="4 12" id="KW-0813">Transport</keyword>
<keyword evidence="6 12" id="KW-0812">Transmembrane</keyword>
<keyword evidence="5 12" id="KW-0138">CF(0)</keyword>
<dbReference type="GO" id="GO:0031966">
    <property type="term" value="C:mitochondrial membrane"/>
    <property type="evidence" value="ECO:0007669"/>
    <property type="project" value="UniProtKB-SubCell"/>
</dbReference>
<proteinExistence type="inferred from homology"/>
<evidence type="ECO:0000256" key="9">
    <source>
        <dbReference type="ARBA" id="ARBA00023065"/>
    </source>
</evidence>
<dbReference type="AlphaFoldDB" id="A0A126TFU4"/>